<dbReference type="InterPro" id="IPR012664">
    <property type="entry name" value="CHP02452"/>
</dbReference>
<dbReference type="PANTHER" id="PTHR35596:SF1">
    <property type="entry name" value="MICROBIAL-TYPE PARG CATALYTIC DOMAIN-CONTAINING PROTEIN"/>
    <property type="match status" value="1"/>
</dbReference>
<accession>A0A7Y0EHG5</accession>
<feature type="domain" description="Microbial-type PARG catalytic" evidence="1">
    <location>
        <begin position="30"/>
        <end position="111"/>
    </location>
</feature>
<dbReference type="AlphaFoldDB" id="A0A7Y0EHG5"/>
<evidence type="ECO:0000313" key="3">
    <source>
        <dbReference type="Proteomes" id="UP000537131"/>
    </source>
</evidence>
<dbReference type="EMBL" id="JABBNI010000024">
    <property type="protein sequence ID" value="NMM63549.1"/>
    <property type="molecule type" value="Genomic_DNA"/>
</dbReference>
<name>A0A7Y0EHG5_9CLOT</name>
<evidence type="ECO:0000313" key="2">
    <source>
        <dbReference type="EMBL" id="NMM63549.1"/>
    </source>
</evidence>
<reference evidence="2 3" key="1">
    <citation type="submission" date="2020-04" db="EMBL/GenBank/DDBJ databases">
        <authorList>
            <person name="Doyle D.A."/>
        </authorList>
    </citation>
    <scope>NUCLEOTIDE SEQUENCE [LARGE SCALE GENOMIC DNA]</scope>
    <source>
        <strain evidence="2 3">P21</strain>
    </source>
</reference>
<gene>
    <name evidence="2" type="ORF">HBE96_12860</name>
</gene>
<dbReference type="PANTHER" id="PTHR35596">
    <property type="entry name" value="DUF2263 DOMAIN-CONTAINING PROTEIN"/>
    <property type="match status" value="1"/>
</dbReference>
<dbReference type="InterPro" id="IPR019261">
    <property type="entry name" value="PARG_cat_microbial"/>
</dbReference>
<dbReference type="Gene3D" id="3.40.220.10">
    <property type="entry name" value="Leucine Aminopeptidase, subunit E, domain 1"/>
    <property type="match status" value="1"/>
</dbReference>
<comment type="caution">
    <text evidence="2">The sequence shown here is derived from an EMBL/GenBank/DDBJ whole genome shotgun (WGS) entry which is preliminary data.</text>
</comment>
<sequence>MNFNKRYYFKNIANETLDIIDKGYYINHNSLNTISVVNNTTVDTIIDLRKKGISGNIIALNFASAKNPGGGFQTGANVQEESISRVSALYPCLIRCKEFYEYHKKHGNIFNSLNQTMKLTNNNLKLQIKF</sequence>
<keyword evidence="3" id="KW-1185">Reference proteome</keyword>
<reference evidence="2 3" key="2">
    <citation type="submission" date="2020-06" db="EMBL/GenBank/DDBJ databases">
        <title>Complete Genome Sequence of Clostridium muelleri sp. nov. P21T, an Acid-Alcohol Producing Acetogen Isolated from Old Hay.</title>
        <authorList>
            <person name="Duncan K.E."/>
            <person name="Tanner R.S."/>
        </authorList>
    </citation>
    <scope>NUCLEOTIDE SEQUENCE [LARGE SCALE GENOMIC DNA]</scope>
    <source>
        <strain evidence="2 3">P21</strain>
    </source>
</reference>
<dbReference type="Proteomes" id="UP000537131">
    <property type="component" value="Unassembled WGS sequence"/>
</dbReference>
<dbReference type="InterPro" id="IPR043472">
    <property type="entry name" value="Macro_dom-like"/>
</dbReference>
<dbReference type="Pfam" id="PF10021">
    <property type="entry name" value="PARG_cat_microb"/>
    <property type="match status" value="1"/>
</dbReference>
<dbReference type="RefSeq" id="WP_169298146.1">
    <property type="nucleotide sequence ID" value="NZ_JABBNI010000024.1"/>
</dbReference>
<evidence type="ECO:0000259" key="1">
    <source>
        <dbReference type="Pfam" id="PF10021"/>
    </source>
</evidence>
<dbReference type="NCBIfam" id="TIGR02452">
    <property type="entry name" value="TIGR02452 family protein"/>
    <property type="match status" value="1"/>
</dbReference>
<proteinExistence type="predicted"/>
<protein>
    <submittedName>
        <fullName evidence="2">TIGR02452 family protein</fullName>
    </submittedName>
</protein>
<organism evidence="2 3">
    <name type="scientific">Clostridium muellerianum</name>
    <dbReference type="NCBI Taxonomy" id="2716538"/>
    <lineage>
        <taxon>Bacteria</taxon>
        <taxon>Bacillati</taxon>
        <taxon>Bacillota</taxon>
        <taxon>Clostridia</taxon>
        <taxon>Eubacteriales</taxon>
        <taxon>Clostridiaceae</taxon>
        <taxon>Clostridium</taxon>
    </lineage>
</organism>